<dbReference type="EMBL" id="FRBI01000004">
    <property type="protein sequence ID" value="SHL46922.1"/>
    <property type="molecule type" value="Genomic_DNA"/>
</dbReference>
<keyword evidence="3" id="KW-1185">Reference proteome</keyword>
<evidence type="ECO:0000256" key="1">
    <source>
        <dbReference type="SAM" id="MobiDB-lite"/>
    </source>
</evidence>
<dbReference type="Proteomes" id="UP000184111">
    <property type="component" value="Unassembled WGS sequence"/>
</dbReference>
<feature type="region of interest" description="Disordered" evidence="1">
    <location>
        <begin position="1"/>
        <end position="50"/>
    </location>
</feature>
<name>A0A1M7AW16_9ACTN</name>
<feature type="region of interest" description="Disordered" evidence="1">
    <location>
        <begin position="287"/>
        <end position="306"/>
    </location>
</feature>
<reference evidence="2 3" key="1">
    <citation type="submission" date="2016-11" db="EMBL/GenBank/DDBJ databases">
        <authorList>
            <person name="Jaros S."/>
            <person name="Januszkiewicz K."/>
            <person name="Wedrychowicz H."/>
        </authorList>
    </citation>
    <scope>NUCLEOTIDE SEQUENCE [LARGE SCALE GENOMIC DNA]</scope>
    <source>
        <strain evidence="2 3">CGMCC 4.2025</strain>
    </source>
</reference>
<feature type="compositionally biased region" description="Low complexity" evidence="1">
    <location>
        <begin position="1"/>
        <end position="42"/>
    </location>
</feature>
<proteinExistence type="predicted"/>
<dbReference type="InterPro" id="IPR045652">
    <property type="entry name" value="DUF6397"/>
</dbReference>
<evidence type="ECO:0000313" key="2">
    <source>
        <dbReference type="EMBL" id="SHL46922.1"/>
    </source>
</evidence>
<gene>
    <name evidence="2" type="ORF">SAMN05216499_104209</name>
</gene>
<organism evidence="2 3">
    <name type="scientific">Actinacidiphila paucisporea</name>
    <dbReference type="NCBI Taxonomy" id="310782"/>
    <lineage>
        <taxon>Bacteria</taxon>
        <taxon>Bacillati</taxon>
        <taxon>Actinomycetota</taxon>
        <taxon>Actinomycetes</taxon>
        <taxon>Kitasatosporales</taxon>
        <taxon>Streptomycetaceae</taxon>
        <taxon>Actinacidiphila</taxon>
    </lineage>
</organism>
<dbReference type="AlphaFoldDB" id="A0A1M7AW16"/>
<dbReference type="Pfam" id="PF19934">
    <property type="entry name" value="DUF6397"/>
    <property type="match status" value="1"/>
</dbReference>
<feature type="compositionally biased region" description="Basic residues" evidence="1">
    <location>
        <begin position="354"/>
        <end position="369"/>
    </location>
</feature>
<dbReference type="RefSeq" id="WP_079189606.1">
    <property type="nucleotide sequence ID" value="NZ_FRBI01000004.1"/>
</dbReference>
<evidence type="ECO:0000313" key="3">
    <source>
        <dbReference type="Proteomes" id="UP000184111"/>
    </source>
</evidence>
<dbReference type="OrthoDB" id="4335318at2"/>
<sequence>MTTKVRTTGKATAAGGTGRASGTRRAGAAGDTGRAGRVVARGQDPGGPPTLTLDRACEELSLGYPDFELALVLGEIATVGGGTGRLRVPAQEIARVREAEGGARALLARIQLVNTTDGAELLGISRDRLLRLTRAGCVRPVRWYVNRYRALVWLYLASELRDFAAASPALLSGRLPAAVRESADDGEDQRPRGWRSRRVAQLVRDAPGPWEEAAVWAALLGPEMTLSAVPDPYERARLQRIHPALPPGRPGPLADAALIGRLTTADHPDEIALGLVALADALGRARDRDPVPRHQSLSQPELRPPGAVRAELPAVSEAPAVPDAPPAPVAGAVVPVRAPLPAPAPWPVEDRPRRSLRRLLRGRRQVTDG</sequence>
<dbReference type="STRING" id="310782.SAMN05216499_104209"/>
<feature type="region of interest" description="Disordered" evidence="1">
    <location>
        <begin position="338"/>
        <end position="369"/>
    </location>
</feature>
<accession>A0A1M7AW16</accession>
<protein>
    <submittedName>
        <fullName evidence="2">Uncharacterized protein</fullName>
    </submittedName>
</protein>